<evidence type="ECO:0000313" key="3">
    <source>
        <dbReference type="Proteomes" id="UP001611075"/>
    </source>
</evidence>
<evidence type="ECO:0000313" key="2">
    <source>
        <dbReference type="EMBL" id="MFI0792999.1"/>
    </source>
</evidence>
<feature type="compositionally biased region" description="Low complexity" evidence="1">
    <location>
        <begin position="144"/>
        <end position="162"/>
    </location>
</feature>
<dbReference type="EMBL" id="JBIRPU010000004">
    <property type="protein sequence ID" value="MFI0792999.1"/>
    <property type="molecule type" value="Genomic_DNA"/>
</dbReference>
<accession>A0ABW7SJB0</accession>
<proteinExistence type="predicted"/>
<reference evidence="2 3" key="1">
    <citation type="submission" date="2024-10" db="EMBL/GenBank/DDBJ databases">
        <title>The Natural Products Discovery Center: Release of the First 8490 Sequenced Strains for Exploring Actinobacteria Biosynthetic Diversity.</title>
        <authorList>
            <person name="Kalkreuter E."/>
            <person name="Kautsar S.A."/>
            <person name="Yang D."/>
            <person name="Bader C.D."/>
            <person name="Teijaro C.N."/>
            <person name="Fluegel L."/>
            <person name="Davis C.M."/>
            <person name="Simpson J.R."/>
            <person name="Lauterbach L."/>
            <person name="Steele A.D."/>
            <person name="Gui C."/>
            <person name="Meng S."/>
            <person name="Li G."/>
            <person name="Viehrig K."/>
            <person name="Ye F."/>
            <person name="Su P."/>
            <person name="Kiefer A.F."/>
            <person name="Nichols A."/>
            <person name="Cepeda A.J."/>
            <person name="Yan W."/>
            <person name="Fan B."/>
            <person name="Jiang Y."/>
            <person name="Adhikari A."/>
            <person name="Zheng C.-J."/>
            <person name="Schuster L."/>
            <person name="Cowan T.M."/>
            <person name="Smanski M.J."/>
            <person name="Chevrette M.G."/>
            <person name="De Carvalho L.P.S."/>
            <person name="Shen B."/>
        </authorList>
    </citation>
    <scope>NUCLEOTIDE SEQUENCE [LARGE SCALE GENOMIC DNA]</scope>
    <source>
        <strain evidence="2 3">NPDC021253</strain>
    </source>
</reference>
<dbReference type="Proteomes" id="UP001611075">
    <property type="component" value="Unassembled WGS sequence"/>
</dbReference>
<feature type="compositionally biased region" description="Basic and acidic residues" evidence="1">
    <location>
        <begin position="164"/>
        <end position="176"/>
    </location>
</feature>
<organism evidence="2 3">
    <name type="scientific">Micromonospora rubida</name>
    <dbReference type="NCBI Taxonomy" id="2697657"/>
    <lineage>
        <taxon>Bacteria</taxon>
        <taxon>Bacillati</taxon>
        <taxon>Actinomycetota</taxon>
        <taxon>Actinomycetes</taxon>
        <taxon>Micromonosporales</taxon>
        <taxon>Micromonosporaceae</taxon>
        <taxon>Micromonospora</taxon>
    </lineage>
</organism>
<comment type="caution">
    <text evidence="2">The sequence shown here is derived from an EMBL/GenBank/DDBJ whole genome shotgun (WGS) entry which is preliminary data.</text>
</comment>
<sequence>MRLIHVDGRNDPGLWMADAVAWSAGRAIRTDEPQWFNRIADVATIIEATTGAELHLNERRAAPPNGERDPHNLSQRAQAMFPPTVYSADPEPHHAGAILQSLVAQADQARTPASDQLTREVLGYVQHIAERVERLSKTVDQMLPRTPGTTGTTPNQAAAAAPRPRPDLHDEVKPAHQPDITP</sequence>
<evidence type="ECO:0000256" key="1">
    <source>
        <dbReference type="SAM" id="MobiDB-lite"/>
    </source>
</evidence>
<keyword evidence="3" id="KW-1185">Reference proteome</keyword>
<name>A0ABW7SJB0_9ACTN</name>
<dbReference type="RefSeq" id="WP_396678089.1">
    <property type="nucleotide sequence ID" value="NZ_JBIRPU010000004.1"/>
</dbReference>
<gene>
    <name evidence="2" type="ORF">ACH4OY_09910</name>
</gene>
<protein>
    <submittedName>
        <fullName evidence="2">Uncharacterized protein</fullName>
    </submittedName>
</protein>
<feature type="region of interest" description="Disordered" evidence="1">
    <location>
        <begin position="138"/>
        <end position="182"/>
    </location>
</feature>